<dbReference type="Proteomes" id="UP000538670">
    <property type="component" value="Unassembled WGS sequence"/>
</dbReference>
<protein>
    <recommendedName>
        <fullName evidence="4">Alkyl hydroperoxide reductase C</fullName>
        <ecNumber evidence="3">1.11.1.26</ecNumber>
    </recommendedName>
    <alternativeName>
        <fullName evidence="9">Peroxiredoxin</fullName>
    </alternativeName>
</protein>
<evidence type="ECO:0000256" key="9">
    <source>
        <dbReference type="ARBA" id="ARBA00032077"/>
    </source>
</evidence>
<dbReference type="Gene3D" id="3.40.30.10">
    <property type="entry name" value="Glutaredoxin"/>
    <property type="match status" value="1"/>
</dbReference>
<dbReference type="Pfam" id="PF10417">
    <property type="entry name" value="1-cysPrx_C"/>
    <property type="match status" value="1"/>
</dbReference>
<dbReference type="GO" id="GO:0033554">
    <property type="term" value="P:cellular response to stress"/>
    <property type="evidence" value="ECO:0007669"/>
    <property type="project" value="TreeGrafter"/>
</dbReference>
<dbReference type="InterPro" id="IPR050217">
    <property type="entry name" value="Peroxiredoxin"/>
</dbReference>
<evidence type="ECO:0000256" key="8">
    <source>
        <dbReference type="ARBA" id="ARBA00023284"/>
    </source>
</evidence>
<evidence type="ECO:0000256" key="6">
    <source>
        <dbReference type="ARBA" id="ARBA00022862"/>
    </source>
</evidence>
<evidence type="ECO:0000256" key="10">
    <source>
        <dbReference type="ARBA" id="ARBA00047572"/>
    </source>
</evidence>
<gene>
    <name evidence="13" type="ORF">GGR48_002628</name>
</gene>
<evidence type="ECO:0000256" key="11">
    <source>
        <dbReference type="PIRSR" id="PIRSR000239-1"/>
    </source>
</evidence>
<evidence type="ECO:0000259" key="12">
    <source>
        <dbReference type="PROSITE" id="PS51352"/>
    </source>
</evidence>
<dbReference type="InterPro" id="IPR024706">
    <property type="entry name" value="Peroxiredoxin_AhpC-typ"/>
</dbReference>
<dbReference type="InterPro" id="IPR000866">
    <property type="entry name" value="AhpC/TSA"/>
</dbReference>
<dbReference type="AlphaFoldDB" id="A0A7W6F4A2"/>
<evidence type="ECO:0000256" key="1">
    <source>
        <dbReference type="ARBA" id="ARBA00009796"/>
    </source>
</evidence>
<sequence length="207" mass="22778">METMDADAPRSLRIGDAAPNFTARTTQGEMTLDQYRGRWVVFFSHPADFTPVCTSEFVALAKAAPQFEELDCVLLGLSVDSLYSHVAWLRAIKDVFGVEVPFPVVEDPSMAVGYAYGMLDEQAGDASAVRATYFIDPEGIIRALNWYPMSVGRSVDEMLRTVRALQRSADGQVYTPADWQPGDDVLLPPALPGSAGADWFHQLKADR</sequence>
<dbReference type="PROSITE" id="PS51352">
    <property type="entry name" value="THIOREDOXIN_2"/>
    <property type="match status" value="1"/>
</dbReference>
<dbReference type="EC" id="1.11.1.26" evidence="3"/>
<dbReference type="InterPro" id="IPR036249">
    <property type="entry name" value="Thioredoxin-like_sf"/>
</dbReference>
<comment type="similarity">
    <text evidence="1">Belongs to the peroxiredoxin family. AhpC/Prx1 subfamily.</text>
</comment>
<dbReference type="RefSeq" id="WP_085811204.1">
    <property type="nucleotide sequence ID" value="NZ_JACIDH010000012.1"/>
</dbReference>
<dbReference type="InterPro" id="IPR019479">
    <property type="entry name" value="Peroxiredoxin_C"/>
</dbReference>
<keyword evidence="14" id="KW-1185">Reference proteome</keyword>
<feature type="domain" description="Thioredoxin" evidence="12">
    <location>
        <begin position="12"/>
        <end position="167"/>
    </location>
</feature>
<dbReference type="GO" id="GO:0102039">
    <property type="term" value="F:NADH-dependent peroxiredoxin activity"/>
    <property type="evidence" value="ECO:0007669"/>
    <property type="project" value="UniProtKB-EC"/>
</dbReference>
<dbReference type="PANTHER" id="PTHR10681:SF121">
    <property type="entry name" value="ALKYL HYDROPEROXIDE REDUCTASE C"/>
    <property type="match status" value="1"/>
</dbReference>
<keyword evidence="7 13" id="KW-0560">Oxidoreductase</keyword>
<evidence type="ECO:0000256" key="5">
    <source>
        <dbReference type="ARBA" id="ARBA00022559"/>
    </source>
</evidence>
<evidence type="ECO:0000256" key="2">
    <source>
        <dbReference type="ARBA" id="ARBA00011654"/>
    </source>
</evidence>
<keyword evidence="6" id="KW-0049">Antioxidant</keyword>
<feature type="active site" description="Cysteine sulfenic acid (-SOH) intermediate; for peroxidase activity" evidence="11">
    <location>
        <position position="53"/>
    </location>
</feature>
<name>A0A7W6F4A2_9SPHN</name>
<accession>A0A7W6F4A2</accession>
<organism evidence="13 14">
    <name type="scientific">Sphingomonas pseudosanguinis</name>
    <dbReference type="NCBI Taxonomy" id="413712"/>
    <lineage>
        <taxon>Bacteria</taxon>
        <taxon>Pseudomonadati</taxon>
        <taxon>Pseudomonadota</taxon>
        <taxon>Alphaproteobacteria</taxon>
        <taxon>Sphingomonadales</taxon>
        <taxon>Sphingomonadaceae</taxon>
        <taxon>Sphingomonas</taxon>
    </lineage>
</organism>
<dbReference type="GO" id="GO:0008379">
    <property type="term" value="F:thioredoxin peroxidase activity"/>
    <property type="evidence" value="ECO:0007669"/>
    <property type="project" value="TreeGrafter"/>
</dbReference>
<comment type="subunit">
    <text evidence="2">Homodimer; disulfide-linked, upon oxidation. 5 homodimers assemble to form a ring-like decamer.</text>
</comment>
<dbReference type="PIRSF" id="PIRSF000239">
    <property type="entry name" value="AHPC"/>
    <property type="match status" value="1"/>
</dbReference>
<dbReference type="Pfam" id="PF00578">
    <property type="entry name" value="AhpC-TSA"/>
    <property type="match status" value="1"/>
</dbReference>
<dbReference type="InterPro" id="IPR013766">
    <property type="entry name" value="Thioredoxin_domain"/>
</dbReference>
<evidence type="ECO:0000313" key="13">
    <source>
        <dbReference type="EMBL" id="MBB3880185.1"/>
    </source>
</evidence>
<evidence type="ECO:0000256" key="3">
    <source>
        <dbReference type="ARBA" id="ARBA00013021"/>
    </source>
</evidence>
<comment type="catalytic activity">
    <reaction evidence="10">
        <text>a hydroperoxide + NADH + H(+) = an alcohol + NAD(+) + H2O</text>
        <dbReference type="Rhea" id="RHEA:62628"/>
        <dbReference type="ChEBI" id="CHEBI:15377"/>
        <dbReference type="ChEBI" id="CHEBI:15378"/>
        <dbReference type="ChEBI" id="CHEBI:30879"/>
        <dbReference type="ChEBI" id="CHEBI:35924"/>
        <dbReference type="ChEBI" id="CHEBI:57540"/>
        <dbReference type="ChEBI" id="CHEBI:57945"/>
        <dbReference type="EC" id="1.11.1.26"/>
    </reaction>
</comment>
<evidence type="ECO:0000256" key="7">
    <source>
        <dbReference type="ARBA" id="ARBA00023002"/>
    </source>
</evidence>
<reference evidence="13 14" key="1">
    <citation type="submission" date="2020-08" db="EMBL/GenBank/DDBJ databases">
        <title>Genomic Encyclopedia of Type Strains, Phase IV (KMG-IV): sequencing the most valuable type-strain genomes for metagenomic binning, comparative biology and taxonomic classification.</title>
        <authorList>
            <person name="Goeker M."/>
        </authorList>
    </citation>
    <scope>NUCLEOTIDE SEQUENCE [LARGE SCALE GENOMIC DNA]</scope>
    <source>
        <strain evidence="13 14">DSM 19512</strain>
    </source>
</reference>
<dbReference type="GO" id="GO:0045454">
    <property type="term" value="P:cell redox homeostasis"/>
    <property type="evidence" value="ECO:0007669"/>
    <property type="project" value="TreeGrafter"/>
</dbReference>
<keyword evidence="8" id="KW-0676">Redox-active center</keyword>
<dbReference type="PANTHER" id="PTHR10681">
    <property type="entry name" value="THIOREDOXIN PEROXIDASE"/>
    <property type="match status" value="1"/>
</dbReference>
<dbReference type="EMBL" id="JACIDH010000012">
    <property type="protein sequence ID" value="MBB3880185.1"/>
    <property type="molecule type" value="Genomic_DNA"/>
</dbReference>
<dbReference type="GO" id="GO:0006979">
    <property type="term" value="P:response to oxidative stress"/>
    <property type="evidence" value="ECO:0007669"/>
    <property type="project" value="TreeGrafter"/>
</dbReference>
<keyword evidence="5 13" id="KW-0575">Peroxidase</keyword>
<dbReference type="NCBIfam" id="NF009668">
    <property type="entry name" value="PRK13189.1"/>
    <property type="match status" value="1"/>
</dbReference>
<comment type="caution">
    <text evidence="13">The sequence shown here is derived from an EMBL/GenBank/DDBJ whole genome shotgun (WGS) entry which is preliminary data.</text>
</comment>
<proteinExistence type="inferred from homology"/>
<dbReference type="GO" id="GO:0042744">
    <property type="term" value="P:hydrogen peroxide catabolic process"/>
    <property type="evidence" value="ECO:0007669"/>
    <property type="project" value="TreeGrafter"/>
</dbReference>
<evidence type="ECO:0000313" key="14">
    <source>
        <dbReference type="Proteomes" id="UP000538670"/>
    </source>
</evidence>
<evidence type="ECO:0000256" key="4">
    <source>
        <dbReference type="ARBA" id="ARBA00017462"/>
    </source>
</evidence>
<dbReference type="GO" id="GO:0005829">
    <property type="term" value="C:cytosol"/>
    <property type="evidence" value="ECO:0007669"/>
    <property type="project" value="TreeGrafter"/>
</dbReference>
<dbReference type="SUPFAM" id="SSF52833">
    <property type="entry name" value="Thioredoxin-like"/>
    <property type="match status" value="1"/>
</dbReference>